<dbReference type="EMBL" id="CM042044">
    <property type="protein sequence ID" value="KAI3686529.1"/>
    <property type="molecule type" value="Genomic_DNA"/>
</dbReference>
<dbReference type="Proteomes" id="UP001056120">
    <property type="component" value="Linkage Group LG27"/>
</dbReference>
<protein>
    <submittedName>
        <fullName evidence="1">Uncharacterized protein</fullName>
    </submittedName>
</protein>
<organism evidence="1 2">
    <name type="scientific">Smallanthus sonchifolius</name>
    <dbReference type="NCBI Taxonomy" id="185202"/>
    <lineage>
        <taxon>Eukaryota</taxon>
        <taxon>Viridiplantae</taxon>
        <taxon>Streptophyta</taxon>
        <taxon>Embryophyta</taxon>
        <taxon>Tracheophyta</taxon>
        <taxon>Spermatophyta</taxon>
        <taxon>Magnoliopsida</taxon>
        <taxon>eudicotyledons</taxon>
        <taxon>Gunneridae</taxon>
        <taxon>Pentapetalae</taxon>
        <taxon>asterids</taxon>
        <taxon>campanulids</taxon>
        <taxon>Asterales</taxon>
        <taxon>Asteraceae</taxon>
        <taxon>Asteroideae</taxon>
        <taxon>Heliantheae alliance</taxon>
        <taxon>Millerieae</taxon>
        <taxon>Smallanthus</taxon>
    </lineage>
</organism>
<reference evidence="2" key="1">
    <citation type="journal article" date="2022" name="Mol. Ecol. Resour.">
        <title>The genomes of chicory, endive, great burdock and yacon provide insights into Asteraceae palaeo-polyploidization history and plant inulin production.</title>
        <authorList>
            <person name="Fan W."/>
            <person name="Wang S."/>
            <person name="Wang H."/>
            <person name="Wang A."/>
            <person name="Jiang F."/>
            <person name="Liu H."/>
            <person name="Zhao H."/>
            <person name="Xu D."/>
            <person name="Zhang Y."/>
        </authorList>
    </citation>
    <scope>NUCLEOTIDE SEQUENCE [LARGE SCALE GENOMIC DNA]</scope>
    <source>
        <strain evidence="2">cv. Yunnan</strain>
    </source>
</reference>
<name>A0ACB8YNK9_9ASTR</name>
<keyword evidence="2" id="KW-1185">Reference proteome</keyword>
<evidence type="ECO:0000313" key="1">
    <source>
        <dbReference type="EMBL" id="KAI3686529.1"/>
    </source>
</evidence>
<accession>A0ACB8YNK9</accession>
<sequence length="222" mass="25864">MHGLRGRRAGWSPKDLDASELERLFAAVPQRAAPIEPKPKKVHLIDARRASNAEIMLTKVKMPRLDMVFNDNNFDLHDAVLAMDDTLLDADLVENILKFFPSKEEMEQLKNYTGDTEKLDKCEQYFLELMKVPRMEAKLNIFLFKIQFNSQALKEFIGHAEAEETSLNTSQILHNFVKLFLKCYEENLKQAELERKKDEMEAEMEQDGEKCWRLIRIIGTDE</sequence>
<reference evidence="1 2" key="2">
    <citation type="journal article" date="2022" name="Mol. Ecol. Resour.">
        <title>The genomes of chicory, endive, great burdock and yacon provide insights into Asteraceae paleo-polyploidization history and plant inulin production.</title>
        <authorList>
            <person name="Fan W."/>
            <person name="Wang S."/>
            <person name="Wang H."/>
            <person name="Wang A."/>
            <person name="Jiang F."/>
            <person name="Liu H."/>
            <person name="Zhao H."/>
            <person name="Xu D."/>
            <person name="Zhang Y."/>
        </authorList>
    </citation>
    <scope>NUCLEOTIDE SEQUENCE [LARGE SCALE GENOMIC DNA]</scope>
    <source>
        <strain evidence="2">cv. Yunnan</strain>
        <tissue evidence="1">Leaves</tissue>
    </source>
</reference>
<gene>
    <name evidence="1" type="ORF">L1987_80208</name>
</gene>
<proteinExistence type="predicted"/>
<comment type="caution">
    <text evidence="1">The sequence shown here is derived from an EMBL/GenBank/DDBJ whole genome shotgun (WGS) entry which is preliminary data.</text>
</comment>
<evidence type="ECO:0000313" key="2">
    <source>
        <dbReference type="Proteomes" id="UP001056120"/>
    </source>
</evidence>